<reference evidence="2 3" key="1">
    <citation type="journal article" date="2011" name="J. Bacteriol.">
        <title>Complete genome sequence of Polymorphum gilvum SL003B-26A1T, a crude oil-degrading bacterium from oil-polluted saline soil.</title>
        <authorList>
            <person name="Li S.G."/>
            <person name="Tang Y.Q."/>
            <person name="Nie Y."/>
            <person name="Cai M."/>
            <person name="Wu X.L."/>
        </authorList>
    </citation>
    <scope>NUCLEOTIDE SEQUENCE [LARGE SCALE GENOMIC DNA]</scope>
    <source>
        <strain evidence="3">LMG 25793 / CGMCC 1.9160 / SL003B-26A1</strain>
    </source>
</reference>
<organism evidence="2 3">
    <name type="scientific">Polymorphum gilvum (strain LMG 25793 / CGMCC 1.9160 / SL003B-26A1)</name>
    <dbReference type="NCBI Taxonomy" id="991905"/>
    <lineage>
        <taxon>Bacteria</taxon>
        <taxon>Pseudomonadati</taxon>
        <taxon>Pseudomonadota</taxon>
        <taxon>Alphaproteobacteria</taxon>
        <taxon>Rhodobacterales</taxon>
        <taxon>Paracoccaceae</taxon>
        <taxon>Polymorphum</taxon>
    </lineage>
</organism>
<dbReference type="Pfam" id="PF10135">
    <property type="entry name" value="Rod-binding"/>
    <property type="match status" value="1"/>
</dbReference>
<dbReference type="STRING" id="991905.SL003B_1531"/>
<evidence type="ECO:0000313" key="3">
    <source>
        <dbReference type="Proteomes" id="UP000008130"/>
    </source>
</evidence>
<accession>F2J433</accession>
<protein>
    <recommendedName>
        <fullName evidence="1">Flagellar protein FlgJ N-terminal domain-containing protein</fullName>
    </recommendedName>
</protein>
<dbReference type="eggNOG" id="COG3951">
    <property type="taxonomic scope" value="Bacteria"/>
</dbReference>
<dbReference type="Proteomes" id="UP000008130">
    <property type="component" value="Chromosome"/>
</dbReference>
<dbReference type="OrthoDB" id="7862954at2"/>
<name>F2J433_POLGS</name>
<evidence type="ECO:0000259" key="1">
    <source>
        <dbReference type="Pfam" id="PF10135"/>
    </source>
</evidence>
<dbReference type="AlphaFoldDB" id="F2J433"/>
<dbReference type="PATRIC" id="fig|991905.3.peg.1574"/>
<evidence type="ECO:0000313" key="2">
    <source>
        <dbReference type="EMBL" id="ADZ69959.1"/>
    </source>
</evidence>
<dbReference type="EMBL" id="CP002568">
    <property type="protein sequence ID" value="ADZ69959.1"/>
    <property type="molecule type" value="Genomic_DNA"/>
</dbReference>
<dbReference type="RefSeq" id="WP_013652276.1">
    <property type="nucleotide sequence ID" value="NC_015259.1"/>
</dbReference>
<dbReference type="HOGENOM" id="CLU_155700_2_2_5"/>
<keyword evidence="3" id="KW-1185">Reference proteome</keyword>
<feature type="domain" description="Flagellar protein FlgJ N-terminal" evidence="1">
    <location>
        <begin position="51"/>
        <end position="98"/>
    </location>
</feature>
<proteinExistence type="predicted"/>
<gene>
    <name evidence="2" type="ordered locus">SL003B_1531</name>
</gene>
<sequence length="108" mass="11098">MLAQIDTARFQIAAQATGAAADAAQTPGRSASSIKDTAKAFEAVFLNTMLQSMFTGLGDGGSWGAGPGSDAWQGMLIEEFSKNIAAAGGIGIAATVERELLAFQEFQP</sequence>
<dbReference type="KEGG" id="pgv:SL003B_1531"/>
<dbReference type="InterPro" id="IPR019301">
    <property type="entry name" value="Flagellar_prot_FlgJ_N"/>
</dbReference>